<keyword evidence="2" id="KW-1185">Reference proteome</keyword>
<proteinExistence type="predicted"/>
<organism evidence="1 2">
    <name type="scientific">Peterkaempfera bronchialis</name>
    <dbReference type="NCBI Taxonomy" id="2126346"/>
    <lineage>
        <taxon>Bacteria</taxon>
        <taxon>Bacillati</taxon>
        <taxon>Actinomycetota</taxon>
        <taxon>Actinomycetes</taxon>
        <taxon>Kitasatosporales</taxon>
        <taxon>Streptomycetaceae</taxon>
        <taxon>Peterkaempfera</taxon>
    </lineage>
</organism>
<name>A0A345SZT3_9ACTN</name>
<reference evidence="2" key="1">
    <citation type="submission" date="2018-07" db="EMBL/GenBank/DDBJ databases">
        <title>Streptacidiphilus bronchialis DSM 106435 chromosome.</title>
        <authorList>
            <person name="Batra D."/>
            <person name="Gulvik C.A."/>
        </authorList>
    </citation>
    <scope>NUCLEOTIDE SEQUENCE [LARGE SCALE GENOMIC DNA]</scope>
    <source>
        <strain evidence="2">DSM 106435</strain>
    </source>
</reference>
<dbReference type="EMBL" id="CP031264">
    <property type="protein sequence ID" value="AXI79238.1"/>
    <property type="molecule type" value="Genomic_DNA"/>
</dbReference>
<evidence type="ECO:0000313" key="1">
    <source>
        <dbReference type="EMBL" id="AXI79238.1"/>
    </source>
</evidence>
<dbReference type="Proteomes" id="UP000249340">
    <property type="component" value="Chromosome"/>
</dbReference>
<sequence length="106" mass="12010">MPHMLRFTEDANEALTALVKGGRATEAKLKRVRKALALLQQDPRYPGLNSHPYESFPGLPKGKVWDSYVENHVPSAWRVYWMYGPDETVDGKDVPVITVLAIRPHL</sequence>
<accession>A0A345SZT3</accession>
<gene>
    <name evidence="1" type="ORF">C7M71_019285</name>
</gene>
<protein>
    <recommendedName>
        <fullName evidence="3">Type II toxin-antitoxin system RelE/ParE family toxin</fullName>
    </recommendedName>
</protein>
<evidence type="ECO:0008006" key="3">
    <source>
        <dbReference type="Google" id="ProtNLM"/>
    </source>
</evidence>
<dbReference type="OrthoDB" id="1524817at2"/>
<evidence type="ECO:0000313" key="2">
    <source>
        <dbReference type="Proteomes" id="UP000249340"/>
    </source>
</evidence>
<dbReference type="AlphaFoldDB" id="A0A345SZT3"/>
<dbReference type="KEGG" id="stri:C7M71_019285"/>